<keyword evidence="1" id="KW-0175">Coiled coil</keyword>
<keyword evidence="5" id="KW-1185">Reference proteome</keyword>
<dbReference type="OrthoDB" id="307027at2759"/>
<gene>
    <name evidence="4" type="ORF">TTHERM_00395870</name>
</gene>
<feature type="compositionally biased region" description="Basic and acidic residues" evidence="2">
    <location>
        <begin position="333"/>
        <end position="351"/>
    </location>
</feature>
<dbReference type="STRING" id="312017.Q232W6"/>
<organism evidence="4 5">
    <name type="scientific">Tetrahymena thermophila (strain SB210)</name>
    <dbReference type="NCBI Taxonomy" id="312017"/>
    <lineage>
        <taxon>Eukaryota</taxon>
        <taxon>Sar</taxon>
        <taxon>Alveolata</taxon>
        <taxon>Ciliophora</taxon>
        <taxon>Intramacronucleata</taxon>
        <taxon>Oligohymenophorea</taxon>
        <taxon>Hymenostomatida</taxon>
        <taxon>Tetrahymenina</taxon>
        <taxon>Tetrahymenidae</taxon>
        <taxon>Tetrahymena</taxon>
    </lineage>
</organism>
<dbReference type="KEGG" id="tet:TTHERM_00395870"/>
<evidence type="ECO:0000256" key="1">
    <source>
        <dbReference type="SAM" id="Coils"/>
    </source>
</evidence>
<evidence type="ECO:0000313" key="5">
    <source>
        <dbReference type="Proteomes" id="UP000009168"/>
    </source>
</evidence>
<dbReference type="Gene3D" id="3.30.1330.30">
    <property type="match status" value="1"/>
</dbReference>
<feature type="domain" description="Ribosomal protein eL8/eL30/eS12/Gadd45" evidence="3">
    <location>
        <begin position="669"/>
        <end position="760"/>
    </location>
</feature>
<dbReference type="SUPFAM" id="SSF55315">
    <property type="entry name" value="L30e-like"/>
    <property type="match status" value="1"/>
</dbReference>
<keyword evidence="4" id="KW-0687">Ribonucleoprotein</keyword>
<feature type="compositionally biased region" description="Polar residues" evidence="2">
    <location>
        <begin position="136"/>
        <end position="157"/>
    </location>
</feature>
<dbReference type="PANTHER" id="PTHR13284:SF4">
    <property type="entry name" value="C2H2-TYPE DOMAIN-CONTAINING PROTEIN"/>
    <property type="match status" value="1"/>
</dbReference>
<feature type="region of interest" description="Disordered" evidence="2">
    <location>
        <begin position="136"/>
        <end position="204"/>
    </location>
</feature>
<feature type="compositionally biased region" description="Basic residues" evidence="2">
    <location>
        <begin position="100"/>
        <end position="109"/>
    </location>
</feature>
<sequence>MQFISDLNKSAYQTGLKSMDQQQIHILKATQAQPDGGNQSAEDASIADLKKQQRREKLLQKLKLSSEEIVFHPQFVQVPINTNYIQENQDDQNDDSTQVKKSRSKKKNKQNAEQQEDLVNQILPQKITNNNQQQIEVKSQQTHQVANGHNPVVQDQQQTDRKNRRQDNQYFKEDSQSNQQIQQVTNRSNKNKLSNQNHSSSYQLVQQESNHLKNTQTNNLNHNNQNDIIKDKQSETKDQANQLKDAKTGKKNIVILQSEKQKQKKQGYYSKINYNLSEIIEKQIIPIKLEEKQHKDQVQQQTDEKLIDSIQVHVLGKNPKKQKNKSLVNQQQKPDKKEKSLESLKVQKQEKQPSISKTQQNQKLKDNQSIIKINDLDVQISQIQEQIILLQEQQKSNSGWNTEILSEKELKEVSQKMKSFQQKLDDLILKKDLIILQEKQQKEQLIQQQQERKKQRYLRKLKRLGFLKNIAKEVALFKIKKGIPHPRQNRVIKYKAVPENQLDFELIEKKKKKVSKIKTSLKIFQEQENFKKSKAAKEHENKIKQQDTQNEDDHFETVAEDESNDEDKIQSKEDKEFQQDQIKNNTSDEDFKEDTLFENPQVQSDKESPQIYKLPPHINEDHNLENFKYNNMYLRNWVDHMPNQDIDNLVLTLVNDLAYKQAMKKLNDPKKFKKRIVAGFKEVLSTLTTNVKEKKSKCIIIALNIQKNPLENGSDQLVLQIINHATQKKIPIIHSCSRARLGKAFTGKFGPRISVLSVLNYEGLADQVNQLEELVNNQRINYFSTYKKPN</sequence>
<name>Q232W6_TETTS</name>
<dbReference type="GO" id="GO:0003730">
    <property type="term" value="F:mRNA 3'-UTR binding"/>
    <property type="evidence" value="ECO:0007669"/>
    <property type="project" value="TreeGrafter"/>
</dbReference>
<dbReference type="Pfam" id="PF01248">
    <property type="entry name" value="Ribosomal_L7Ae"/>
    <property type="match status" value="1"/>
</dbReference>
<feature type="compositionally biased region" description="Basic and acidic residues" evidence="2">
    <location>
        <begin position="158"/>
        <end position="175"/>
    </location>
</feature>
<dbReference type="AlphaFoldDB" id="Q232W6"/>
<dbReference type="GO" id="GO:0005840">
    <property type="term" value="C:ribosome"/>
    <property type="evidence" value="ECO:0007669"/>
    <property type="project" value="UniProtKB-KW"/>
</dbReference>
<feature type="compositionally biased region" description="Polar residues" evidence="2">
    <location>
        <begin position="176"/>
        <end position="204"/>
    </location>
</feature>
<dbReference type="EMBL" id="GG662770">
    <property type="protein sequence ID" value="EAR91714.3"/>
    <property type="molecule type" value="Genomic_DNA"/>
</dbReference>
<dbReference type="GO" id="GO:0043021">
    <property type="term" value="F:ribonucleoprotein complex binding"/>
    <property type="evidence" value="ECO:0007669"/>
    <property type="project" value="TreeGrafter"/>
</dbReference>
<accession>Q232W6</accession>
<feature type="region of interest" description="Disordered" evidence="2">
    <location>
        <begin position="314"/>
        <end position="363"/>
    </location>
</feature>
<evidence type="ECO:0000256" key="2">
    <source>
        <dbReference type="SAM" id="MobiDB-lite"/>
    </source>
</evidence>
<feature type="compositionally biased region" description="Basic and acidic residues" evidence="2">
    <location>
        <begin position="531"/>
        <end position="557"/>
    </location>
</feature>
<dbReference type="GO" id="GO:0035368">
    <property type="term" value="F:selenocysteine insertion sequence binding"/>
    <property type="evidence" value="ECO:0007669"/>
    <property type="project" value="InterPro"/>
</dbReference>
<feature type="region of interest" description="Disordered" evidence="2">
    <location>
        <begin position="86"/>
        <end position="117"/>
    </location>
</feature>
<dbReference type="GeneID" id="7829703"/>
<dbReference type="Proteomes" id="UP000009168">
    <property type="component" value="Unassembled WGS sequence"/>
</dbReference>
<feature type="compositionally biased region" description="Basic and acidic residues" evidence="2">
    <location>
        <begin position="566"/>
        <end position="578"/>
    </location>
</feature>
<dbReference type="InterPro" id="IPR040051">
    <property type="entry name" value="SECISBP2"/>
</dbReference>
<dbReference type="GO" id="GO:1990904">
    <property type="term" value="C:ribonucleoprotein complex"/>
    <property type="evidence" value="ECO:0007669"/>
    <property type="project" value="TreeGrafter"/>
</dbReference>
<feature type="region of interest" description="Disordered" evidence="2">
    <location>
        <begin position="531"/>
        <end position="593"/>
    </location>
</feature>
<dbReference type="InParanoid" id="Q232W6"/>
<dbReference type="HOGENOM" id="CLU_366210_0_0_1"/>
<dbReference type="InterPro" id="IPR029064">
    <property type="entry name" value="Ribosomal_eL30-like_sf"/>
</dbReference>
<dbReference type="RefSeq" id="XP_001011959.3">
    <property type="nucleotide sequence ID" value="XM_001011959.3"/>
</dbReference>
<dbReference type="GO" id="GO:0005739">
    <property type="term" value="C:mitochondrion"/>
    <property type="evidence" value="ECO:0007669"/>
    <property type="project" value="TreeGrafter"/>
</dbReference>
<proteinExistence type="predicted"/>
<reference evidence="5" key="1">
    <citation type="journal article" date="2006" name="PLoS Biol.">
        <title>Macronuclear genome sequence of the ciliate Tetrahymena thermophila, a model eukaryote.</title>
        <authorList>
            <person name="Eisen J.A."/>
            <person name="Coyne R.S."/>
            <person name="Wu M."/>
            <person name="Wu D."/>
            <person name="Thiagarajan M."/>
            <person name="Wortman J.R."/>
            <person name="Badger J.H."/>
            <person name="Ren Q."/>
            <person name="Amedeo P."/>
            <person name="Jones K.M."/>
            <person name="Tallon L.J."/>
            <person name="Delcher A.L."/>
            <person name="Salzberg S.L."/>
            <person name="Silva J.C."/>
            <person name="Haas B.J."/>
            <person name="Majoros W.H."/>
            <person name="Farzad M."/>
            <person name="Carlton J.M."/>
            <person name="Smith R.K. Jr."/>
            <person name="Garg J."/>
            <person name="Pearlman R.E."/>
            <person name="Karrer K.M."/>
            <person name="Sun L."/>
            <person name="Manning G."/>
            <person name="Elde N.C."/>
            <person name="Turkewitz A.P."/>
            <person name="Asai D.J."/>
            <person name="Wilkes D.E."/>
            <person name="Wang Y."/>
            <person name="Cai H."/>
            <person name="Collins K."/>
            <person name="Stewart B.A."/>
            <person name="Lee S.R."/>
            <person name="Wilamowska K."/>
            <person name="Weinberg Z."/>
            <person name="Ruzzo W.L."/>
            <person name="Wloga D."/>
            <person name="Gaertig J."/>
            <person name="Frankel J."/>
            <person name="Tsao C.-C."/>
            <person name="Gorovsky M.A."/>
            <person name="Keeling P.J."/>
            <person name="Waller R.F."/>
            <person name="Patron N.J."/>
            <person name="Cherry J.M."/>
            <person name="Stover N.A."/>
            <person name="Krieger C.J."/>
            <person name="del Toro C."/>
            <person name="Ryder H.F."/>
            <person name="Williamson S.C."/>
            <person name="Barbeau R.A."/>
            <person name="Hamilton E.P."/>
            <person name="Orias E."/>
        </authorList>
    </citation>
    <scope>NUCLEOTIDE SEQUENCE [LARGE SCALE GENOMIC DNA]</scope>
    <source>
        <strain evidence="5">SB210</strain>
    </source>
</reference>
<keyword evidence="4" id="KW-0689">Ribosomal protein</keyword>
<protein>
    <submittedName>
        <fullName evidence="4">Ribosomal protein L7Ae containing protein</fullName>
    </submittedName>
</protein>
<feature type="compositionally biased region" description="Polar residues" evidence="2">
    <location>
        <begin position="352"/>
        <end position="363"/>
    </location>
</feature>
<dbReference type="InterPro" id="IPR004038">
    <property type="entry name" value="Ribosomal_eL8/eL30/eS12/Gad45"/>
</dbReference>
<dbReference type="PANTHER" id="PTHR13284">
    <property type="entry name" value="GH01354P"/>
    <property type="match status" value="1"/>
</dbReference>
<feature type="coiled-coil region" evidence="1">
    <location>
        <begin position="373"/>
        <end position="456"/>
    </location>
</feature>
<evidence type="ECO:0000313" key="4">
    <source>
        <dbReference type="EMBL" id="EAR91714.3"/>
    </source>
</evidence>
<evidence type="ECO:0000259" key="3">
    <source>
        <dbReference type="Pfam" id="PF01248"/>
    </source>
</evidence>